<dbReference type="PRINTS" id="PR00395">
    <property type="entry name" value="RIBOSOMALS2"/>
</dbReference>
<evidence type="ECO:0000313" key="8">
    <source>
        <dbReference type="Proteomes" id="UP001208689"/>
    </source>
</evidence>
<evidence type="ECO:0000256" key="1">
    <source>
        <dbReference type="ARBA" id="ARBA00006242"/>
    </source>
</evidence>
<reference evidence="7" key="1">
    <citation type="submission" date="2022-09" db="EMBL/GenBank/DDBJ databases">
        <title>Actin cytoskeleton and complex cell architecture in an #Asgard archaeon.</title>
        <authorList>
            <person name="Ponce Toledo R.I."/>
            <person name="Schleper C."/>
            <person name="Rodrigues Oliveira T."/>
            <person name="Wollweber F."/>
            <person name="Xu J."/>
            <person name="Rittmann S."/>
            <person name="Klingl A."/>
            <person name="Pilhofer M."/>
        </authorList>
    </citation>
    <scope>NUCLEOTIDE SEQUENCE</scope>
    <source>
        <strain evidence="7">B-35</strain>
    </source>
</reference>
<dbReference type="InterPro" id="IPR023454">
    <property type="entry name" value="Ribosomal_uS2_arc"/>
</dbReference>
<dbReference type="PANTHER" id="PTHR11489">
    <property type="entry name" value="40S RIBOSOMAL PROTEIN SA"/>
    <property type="match status" value="1"/>
</dbReference>
<dbReference type="Pfam" id="PF00318">
    <property type="entry name" value="Ribosomal_S2"/>
    <property type="match status" value="1"/>
</dbReference>
<dbReference type="InterPro" id="IPR005707">
    <property type="entry name" value="Ribosomal_uS2_euk/arc"/>
</dbReference>
<dbReference type="HAMAP" id="MF_00291_A">
    <property type="entry name" value="Ribosomal_uS2_A"/>
    <property type="match status" value="1"/>
</dbReference>
<protein>
    <recommendedName>
        <fullName evidence="4 5">Small ribosomal subunit protein uS2</fullName>
    </recommendedName>
</protein>
<dbReference type="CDD" id="cd01425">
    <property type="entry name" value="RPS2"/>
    <property type="match status" value="1"/>
</dbReference>
<keyword evidence="8" id="KW-1185">Reference proteome</keyword>
<evidence type="ECO:0000256" key="6">
    <source>
        <dbReference type="SAM" id="MobiDB-lite"/>
    </source>
</evidence>
<sequence length="252" mass="28633">MSSKNIKERLESEENSDEVLAIDDETVVLQEEKEDNLLIPRDEYLSHGIHIGTKLKTAHSEKWIYRTTSYGLYVIDLTATDDRVRIAGKFLASFDPDRIMVCSVRRYGRAPVKAFCKVTGAKALAERFIPGTLTNPMIDQFSEADVLIMIDPHADKQALAEARLARIPVVSFIDTDDYLYNIDLAIPSNNRGRKSLSKMLWILARQIMRERGKIAPDGDIELSVEDFESKIQRSVSAETENYNEKKKKHGKV</sequence>
<comment type="similarity">
    <text evidence="1 5">Belongs to the universal ribosomal protein uS2 family.</text>
</comment>
<dbReference type="InterPro" id="IPR001865">
    <property type="entry name" value="Ribosomal_uS2"/>
</dbReference>
<organism evidence="7 8">
    <name type="scientific">Candidatus Lokiarchaeum ossiferum</name>
    <dbReference type="NCBI Taxonomy" id="2951803"/>
    <lineage>
        <taxon>Archaea</taxon>
        <taxon>Promethearchaeati</taxon>
        <taxon>Promethearchaeota</taxon>
        <taxon>Promethearchaeia</taxon>
        <taxon>Promethearchaeales</taxon>
        <taxon>Promethearchaeaceae</taxon>
        <taxon>Candidatus Lokiarchaeum</taxon>
    </lineage>
</organism>
<dbReference type="SUPFAM" id="SSF52313">
    <property type="entry name" value="Ribosomal protein S2"/>
    <property type="match status" value="1"/>
</dbReference>
<dbReference type="Proteomes" id="UP001208689">
    <property type="component" value="Chromosome"/>
</dbReference>
<evidence type="ECO:0000256" key="5">
    <source>
        <dbReference type="HAMAP-Rule" id="MF_00291"/>
    </source>
</evidence>
<evidence type="ECO:0000256" key="2">
    <source>
        <dbReference type="ARBA" id="ARBA00022980"/>
    </source>
</evidence>
<feature type="region of interest" description="Disordered" evidence="6">
    <location>
        <begin position="232"/>
        <end position="252"/>
    </location>
</feature>
<name>A0ABY6I038_9ARCH</name>
<accession>A0ABY6I038</accession>
<evidence type="ECO:0000313" key="7">
    <source>
        <dbReference type="EMBL" id="UYP47947.1"/>
    </source>
</evidence>
<dbReference type="EMBL" id="CP104013">
    <property type="protein sequence ID" value="UYP47947.1"/>
    <property type="molecule type" value="Genomic_DNA"/>
</dbReference>
<dbReference type="NCBIfam" id="TIGR01012">
    <property type="entry name" value="uS2_euk_arch"/>
    <property type="match status" value="1"/>
</dbReference>
<dbReference type="Gene3D" id="3.40.50.10490">
    <property type="entry name" value="Glucose-6-phosphate isomerase like protein, domain 1"/>
    <property type="match status" value="1"/>
</dbReference>
<dbReference type="InterPro" id="IPR023591">
    <property type="entry name" value="Ribosomal_uS2_flav_dom_sf"/>
</dbReference>
<evidence type="ECO:0000256" key="3">
    <source>
        <dbReference type="ARBA" id="ARBA00023274"/>
    </source>
</evidence>
<evidence type="ECO:0000256" key="4">
    <source>
        <dbReference type="ARBA" id="ARBA00035256"/>
    </source>
</evidence>
<keyword evidence="2 5" id="KW-0689">Ribosomal protein</keyword>
<proteinExistence type="inferred from homology"/>
<gene>
    <name evidence="5" type="primary">rps2</name>
    <name evidence="7" type="ORF">NEF87_004232</name>
</gene>
<keyword evidence="3 5" id="KW-0687">Ribonucleoprotein</keyword>